<reference evidence="1" key="1">
    <citation type="submission" date="2024-02" db="EMBL/GenBank/DDBJ databases">
        <title>Metagenome Assembled Genome of Zalaria obscura JY119.</title>
        <authorList>
            <person name="Vighnesh L."/>
            <person name="Jagadeeshwari U."/>
            <person name="Venkata Ramana C."/>
            <person name="Sasikala C."/>
        </authorList>
    </citation>
    <scope>NUCLEOTIDE SEQUENCE</scope>
    <source>
        <strain evidence="1">JY119</strain>
    </source>
</reference>
<accession>A0ACC3SL75</accession>
<dbReference type="EMBL" id="JAMKPW020000007">
    <property type="protein sequence ID" value="KAK8216787.1"/>
    <property type="molecule type" value="Genomic_DNA"/>
</dbReference>
<evidence type="ECO:0000313" key="1">
    <source>
        <dbReference type="EMBL" id="KAK8216787.1"/>
    </source>
</evidence>
<sequence length="219" mass="23777">MRDTEGIAVDDERVAVMGHSAGGTLALHLAARSPTQVRAVTAFYPSLFMSDLSTSMHKPYTSPPFGTMPDFNPTDEDWKSIAPSDMQLSECPLALPGTPPPPRNRWQGQLLKEGRLAKAVCLDEDYAAIDPCTKFGVVGAAWPPTLFVQGDKDDLPGSGIEHVERAVNQLRNSGAKTVDFVTVKGETHMFDLPPTVGTTDMGPKWEAVKKGLDLLIERM</sequence>
<proteinExistence type="predicted"/>
<name>A0ACC3SL75_9PEZI</name>
<keyword evidence="2" id="KW-1185">Reference proteome</keyword>
<gene>
    <name evidence="1" type="ORF">M8818_001750</name>
</gene>
<organism evidence="1 2">
    <name type="scientific">Zalaria obscura</name>
    <dbReference type="NCBI Taxonomy" id="2024903"/>
    <lineage>
        <taxon>Eukaryota</taxon>
        <taxon>Fungi</taxon>
        <taxon>Dikarya</taxon>
        <taxon>Ascomycota</taxon>
        <taxon>Pezizomycotina</taxon>
        <taxon>Dothideomycetes</taxon>
        <taxon>Dothideomycetidae</taxon>
        <taxon>Dothideales</taxon>
        <taxon>Zalariaceae</taxon>
        <taxon>Zalaria</taxon>
    </lineage>
</organism>
<protein>
    <submittedName>
        <fullName evidence="1">Uncharacterized protein</fullName>
    </submittedName>
</protein>
<comment type="caution">
    <text evidence="1">The sequence shown here is derived from an EMBL/GenBank/DDBJ whole genome shotgun (WGS) entry which is preliminary data.</text>
</comment>
<evidence type="ECO:0000313" key="2">
    <source>
        <dbReference type="Proteomes" id="UP001320706"/>
    </source>
</evidence>
<dbReference type="Proteomes" id="UP001320706">
    <property type="component" value="Unassembled WGS sequence"/>
</dbReference>